<reference evidence="2" key="1">
    <citation type="submission" date="2022-03" db="EMBL/GenBank/DDBJ databases">
        <title>Genomic analyses of argali, domestic sheep and their hybrids provide insights into chromosomal evolution, heterosis and genetic basis of agronomic traits.</title>
        <authorList>
            <person name="Li M."/>
        </authorList>
    </citation>
    <scope>NUCLEOTIDE SEQUENCE</scope>
    <source>
        <strain evidence="2">CAU-MHL-2022a</strain>
        <tissue evidence="2">Skin</tissue>
    </source>
</reference>
<evidence type="ECO:0000313" key="2">
    <source>
        <dbReference type="EMBL" id="KAI4532563.1"/>
    </source>
</evidence>
<feature type="compositionally biased region" description="Pro residues" evidence="1">
    <location>
        <begin position="1"/>
        <end position="12"/>
    </location>
</feature>
<dbReference type="AlphaFoldDB" id="A0AAD4TQJ7"/>
<accession>A0AAD4TQJ7</accession>
<evidence type="ECO:0000313" key="3">
    <source>
        <dbReference type="Proteomes" id="UP001214576"/>
    </source>
</evidence>
<sequence length="118" mass="11862">MRLSLKPPPRLAPPAGATPPRLAFAPDSVPITGAASAWTVAEKRAGGKRGALWLEACILGWEPGLGSAHPSGARSVVMATSGHLVNGADGPVTTSGGSSCPCHPPEQPPREATSVPQA</sequence>
<dbReference type="Proteomes" id="UP001214576">
    <property type="component" value="Unassembled WGS sequence"/>
</dbReference>
<feature type="region of interest" description="Disordered" evidence="1">
    <location>
        <begin position="1"/>
        <end position="24"/>
    </location>
</feature>
<proteinExistence type="predicted"/>
<feature type="region of interest" description="Disordered" evidence="1">
    <location>
        <begin position="87"/>
        <end position="118"/>
    </location>
</feature>
<keyword evidence="3" id="KW-1185">Reference proteome</keyword>
<comment type="caution">
    <text evidence="2">The sequence shown here is derived from an EMBL/GenBank/DDBJ whole genome shotgun (WGS) entry which is preliminary data.</text>
</comment>
<organism evidence="2 3">
    <name type="scientific">Ovis ammon polii</name>
    <dbReference type="NCBI Taxonomy" id="230172"/>
    <lineage>
        <taxon>Eukaryota</taxon>
        <taxon>Metazoa</taxon>
        <taxon>Chordata</taxon>
        <taxon>Craniata</taxon>
        <taxon>Vertebrata</taxon>
        <taxon>Euteleostomi</taxon>
        <taxon>Mammalia</taxon>
        <taxon>Eutheria</taxon>
        <taxon>Laurasiatheria</taxon>
        <taxon>Artiodactyla</taxon>
        <taxon>Ruminantia</taxon>
        <taxon>Pecora</taxon>
        <taxon>Bovidae</taxon>
        <taxon>Caprinae</taxon>
        <taxon>Ovis</taxon>
    </lineage>
</organism>
<name>A0AAD4TQJ7_OVIAM</name>
<evidence type="ECO:0000256" key="1">
    <source>
        <dbReference type="SAM" id="MobiDB-lite"/>
    </source>
</evidence>
<protein>
    <submittedName>
        <fullName evidence="2">Uncharacterized protein</fullName>
    </submittedName>
</protein>
<gene>
    <name evidence="2" type="ORF">MG293_017828</name>
</gene>
<dbReference type="EMBL" id="JAKZEL010000022">
    <property type="protein sequence ID" value="KAI4532563.1"/>
    <property type="molecule type" value="Genomic_DNA"/>
</dbReference>